<feature type="transmembrane region" description="Helical" evidence="7">
    <location>
        <begin position="105"/>
        <end position="132"/>
    </location>
</feature>
<keyword evidence="2 7" id="KW-0812">Transmembrane</keyword>
<feature type="transmembrane region" description="Helical" evidence="7">
    <location>
        <begin position="184"/>
        <end position="211"/>
    </location>
</feature>
<dbReference type="AlphaFoldDB" id="A0A0F7ZVF0"/>
<evidence type="ECO:0000256" key="4">
    <source>
        <dbReference type="ARBA" id="ARBA00023136"/>
    </source>
</evidence>
<protein>
    <recommendedName>
        <fullName evidence="8">Rhodopsin domain-containing protein</fullName>
    </recommendedName>
</protein>
<evidence type="ECO:0000256" key="5">
    <source>
        <dbReference type="ARBA" id="ARBA00038359"/>
    </source>
</evidence>
<evidence type="ECO:0000256" key="2">
    <source>
        <dbReference type="ARBA" id="ARBA00022692"/>
    </source>
</evidence>
<organism evidence="9 10">
    <name type="scientific">Hirsutella minnesotensis 3608</name>
    <dbReference type="NCBI Taxonomy" id="1043627"/>
    <lineage>
        <taxon>Eukaryota</taxon>
        <taxon>Fungi</taxon>
        <taxon>Dikarya</taxon>
        <taxon>Ascomycota</taxon>
        <taxon>Pezizomycotina</taxon>
        <taxon>Sordariomycetes</taxon>
        <taxon>Hypocreomycetidae</taxon>
        <taxon>Hypocreales</taxon>
        <taxon>Ophiocordycipitaceae</taxon>
        <taxon>Hirsutella</taxon>
    </lineage>
</organism>
<evidence type="ECO:0000256" key="3">
    <source>
        <dbReference type="ARBA" id="ARBA00022989"/>
    </source>
</evidence>
<comment type="similarity">
    <text evidence="5">Belongs to the SAT4 family.</text>
</comment>
<keyword evidence="10" id="KW-1185">Reference proteome</keyword>
<dbReference type="InterPro" id="IPR052337">
    <property type="entry name" value="SAT4-like"/>
</dbReference>
<feature type="domain" description="Rhodopsin" evidence="8">
    <location>
        <begin position="47"/>
        <end position="285"/>
    </location>
</feature>
<comment type="subcellular location">
    <subcellularLocation>
        <location evidence="1">Membrane</location>
        <topology evidence="1">Multi-pass membrane protein</topology>
    </subcellularLocation>
</comment>
<evidence type="ECO:0000256" key="6">
    <source>
        <dbReference type="SAM" id="MobiDB-lite"/>
    </source>
</evidence>
<dbReference type="OrthoDB" id="4525788at2759"/>
<proteinExistence type="inferred from homology"/>
<feature type="transmembrane region" description="Helical" evidence="7">
    <location>
        <begin position="144"/>
        <end position="164"/>
    </location>
</feature>
<evidence type="ECO:0000313" key="9">
    <source>
        <dbReference type="EMBL" id="KJZ76498.1"/>
    </source>
</evidence>
<evidence type="ECO:0000259" key="8">
    <source>
        <dbReference type="Pfam" id="PF20684"/>
    </source>
</evidence>
<dbReference type="PANTHER" id="PTHR33048:SF124">
    <property type="entry name" value="INTEGRAL MEMBRANE PROTEIN"/>
    <property type="match status" value="1"/>
</dbReference>
<feature type="transmembrane region" description="Helical" evidence="7">
    <location>
        <begin position="30"/>
        <end position="53"/>
    </location>
</feature>
<dbReference type="PANTHER" id="PTHR33048">
    <property type="entry name" value="PTH11-LIKE INTEGRAL MEMBRANE PROTEIN (AFU_ORTHOLOGUE AFUA_5G11245)"/>
    <property type="match status" value="1"/>
</dbReference>
<feature type="transmembrane region" description="Helical" evidence="7">
    <location>
        <begin position="262"/>
        <end position="280"/>
    </location>
</feature>
<dbReference type="GO" id="GO:0016020">
    <property type="term" value="C:membrane"/>
    <property type="evidence" value="ECO:0007669"/>
    <property type="project" value="UniProtKB-SubCell"/>
</dbReference>
<dbReference type="InterPro" id="IPR049326">
    <property type="entry name" value="Rhodopsin_dom_fungi"/>
</dbReference>
<sequence length="421" mass="45820">MAAAAPVYLMEPPPGQVRTLVNPPSSGGSVVPAGIATTLIACVCVALRLFTRVHVVSGNLGSDDFLVLCALAFSIAFFFVGRHLYTVGAGHHMWDVLYSDYSPRFLQTTVGATLTYAISISFSKLSILSFYLRVSPDLFFRRAVYGLIGLVCAYTVSYILVIVFRCQPVAKSWDLAVEGKCIEYLLPMMVLSIANILIDLIILVLPVKVIVPLQIPTRQKVSLVLLFATGGFVCCAAIKRTIIMPPLMRSPDYSWDLTAQFIWSFVEVNAGIVCASLAALKPLFMRYIPVLIVSKLRSSQNRAGTPGSPKVSDNYASSQGTECHEMPSRGGCSPQPGFRGARPVTPTDEEAQLWSRKQQPIKVSTSVRNKHDDDSIDSLSDLYPGARPLTYAVTSGGYDAPEPRSPDGVQITKETHITYGT</sequence>
<feature type="compositionally biased region" description="Polar residues" evidence="6">
    <location>
        <begin position="355"/>
        <end position="367"/>
    </location>
</feature>
<evidence type="ECO:0000313" key="10">
    <source>
        <dbReference type="Proteomes" id="UP000054481"/>
    </source>
</evidence>
<dbReference type="Pfam" id="PF20684">
    <property type="entry name" value="Fung_rhodopsin"/>
    <property type="match status" value="1"/>
</dbReference>
<feature type="transmembrane region" description="Helical" evidence="7">
    <location>
        <begin position="223"/>
        <end position="242"/>
    </location>
</feature>
<gene>
    <name evidence="9" type="ORF">HIM_04227</name>
</gene>
<accession>A0A0F7ZVF0</accession>
<feature type="transmembrane region" description="Helical" evidence="7">
    <location>
        <begin position="65"/>
        <end position="85"/>
    </location>
</feature>
<name>A0A0F7ZVF0_9HYPO</name>
<dbReference type="EMBL" id="KQ030511">
    <property type="protein sequence ID" value="KJZ76498.1"/>
    <property type="molecule type" value="Genomic_DNA"/>
</dbReference>
<reference evidence="9 10" key="1">
    <citation type="journal article" date="2014" name="Genome Biol. Evol.">
        <title>Comparative genomics and transcriptomics analyses reveal divergent lifestyle features of nematode endoparasitic fungus Hirsutella minnesotensis.</title>
        <authorList>
            <person name="Lai Y."/>
            <person name="Liu K."/>
            <person name="Zhang X."/>
            <person name="Zhang X."/>
            <person name="Li K."/>
            <person name="Wang N."/>
            <person name="Shu C."/>
            <person name="Wu Y."/>
            <person name="Wang C."/>
            <person name="Bushley K.E."/>
            <person name="Xiang M."/>
            <person name="Liu X."/>
        </authorList>
    </citation>
    <scope>NUCLEOTIDE SEQUENCE [LARGE SCALE GENOMIC DNA]</scope>
    <source>
        <strain evidence="9 10">3608</strain>
    </source>
</reference>
<evidence type="ECO:0000256" key="7">
    <source>
        <dbReference type="SAM" id="Phobius"/>
    </source>
</evidence>
<keyword evidence="3 7" id="KW-1133">Transmembrane helix</keyword>
<feature type="region of interest" description="Disordered" evidence="6">
    <location>
        <begin position="300"/>
        <end position="376"/>
    </location>
</feature>
<keyword evidence="4 7" id="KW-0472">Membrane</keyword>
<evidence type="ECO:0000256" key="1">
    <source>
        <dbReference type="ARBA" id="ARBA00004141"/>
    </source>
</evidence>
<dbReference type="Proteomes" id="UP000054481">
    <property type="component" value="Unassembled WGS sequence"/>
</dbReference>